<organism evidence="1 2">
    <name type="scientific">Hoeflea phototrophica (strain DSM 17068 / NCIMB 14078 / DFL-43)</name>
    <dbReference type="NCBI Taxonomy" id="411684"/>
    <lineage>
        <taxon>Bacteria</taxon>
        <taxon>Pseudomonadati</taxon>
        <taxon>Pseudomonadota</taxon>
        <taxon>Alphaproteobacteria</taxon>
        <taxon>Hyphomicrobiales</taxon>
        <taxon>Rhizobiaceae</taxon>
        <taxon>Hoeflea</taxon>
    </lineage>
</organism>
<dbReference type="RefSeq" id="WP_342586334.1">
    <property type="nucleotide sequence ID" value="NZ_CM002917.1"/>
</dbReference>
<reference evidence="1 2" key="2">
    <citation type="submission" date="2012-06" db="EMBL/GenBank/DDBJ databases">
        <authorList>
            <person name="Fiebig A."/>
        </authorList>
    </citation>
    <scope>NUCLEOTIDE SEQUENCE [LARGE SCALE GENOMIC DNA]</scope>
    <source>
        <strain evidence="1 2">DFL-43</strain>
    </source>
</reference>
<keyword evidence="2" id="KW-1185">Reference proteome</keyword>
<proteinExistence type="predicted"/>
<evidence type="ECO:0008006" key="3">
    <source>
        <dbReference type="Google" id="ProtNLM"/>
    </source>
</evidence>
<dbReference type="InterPro" id="IPR007357">
    <property type="entry name" value="PhrB-like"/>
</dbReference>
<protein>
    <recommendedName>
        <fullName evidence="3">Deoxyribodipyrimidine photolyase</fullName>
    </recommendedName>
</protein>
<dbReference type="STRING" id="411684.HPDFL43_00024620"/>
<dbReference type="PANTHER" id="PTHR38657:SF1">
    <property type="entry name" value="SLR1343 PROTEIN"/>
    <property type="match status" value="1"/>
</dbReference>
<dbReference type="AlphaFoldDB" id="A0A094ZYV5"/>
<dbReference type="Proteomes" id="UP000004291">
    <property type="component" value="Chromosome"/>
</dbReference>
<name>A0A094ZYV5_HOEPD</name>
<sequence>MSERQVLRFVLGDQLSRGLSSLADADRGRDIIFMAEVMDEATSVRHHKKKIAFLFSAMRHFAQALRDDGFTVDYLALDAPDNPGNFGGALAQSAKRRDVSRVVMTEPSEWRVLEAAQSWREELDVDLEIRPDDRFLSSHEDFVAWATRKDGSHPKTLRMEYFYRDMRRRTGYLMEGDEPAGGEWNFDSQNRKALPDGISIPHRPSFEPDQVTREVIELVGKRFSGHLATWSRSIIR</sequence>
<dbReference type="InterPro" id="IPR052551">
    <property type="entry name" value="UV-DNA_repair_photolyase"/>
</dbReference>
<evidence type="ECO:0000313" key="1">
    <source>
        <dbReference type="EMBL" id="KGB27116.1"/>
    </source>
</evidence>
<gene>
    <name evidence="1" type="ORF">HPDFL43_00024620</name>
</gene>
<dbReference type="PANTHER" id="PTHR38657">
    <property type="entry name" value="SLR1343 PROTEIN"/>
    <property type="match status" value="1"/>
</dbReference>
<dbReference type="HOGENOM" id="CLU_1174121_0_0_5"/>
<dbReference type="eggNOG" id="COG3046">
    <property type="taxonomic scope" value="Bacteria"/>
</dbReference>
<accession>A0A094ZYV5</accession>
<reference evidence="1 2" key="1">
    <citation type="submission" date="2007-10" db="EMBL/GenBank/DDBJ databases">
        <authorList>
            <person name="Wagner-Dobler I."/>
            <person name="Ferriera S."/>
            <person name="Johnson J."/>
            <person name="Kravitz S."/>
            <person name="Beeson K."/>
            <person name="Sutton G."/>
            <person name="Rogers Y.-H."/>
            <person name="Friedman R."/>
            <person name="Frazier M."/>
            <person name="Venter J.C."/>
        </authorList>
    </citation>
    <scope>NUCLEOTIDE SEQUENCE [LARGE SCALE GENOMIC DNA]</scope>
    <source>
        <strain evidence="1 2">DFL-43</strain>
    </source>
</reference>
<evidence type="ECO:0000313" key="2">
    <source>
        <dbReference type="Proteomes" id="UP000004291"/>
    </source>
</evidence>
<dbReference type="InterPro" id="IPR014729">
    <property type="entry name" value="Rossmann-like_a/b/a_fold"/>
</dbReference>
<dbReference type="Gene3D" id="3.40.50.620">
    <property type="entry name" value="HUPs"/>
    <property type="match status" value="2"/>
</dbReference>
<dbReference type="Pfam" id="PF04244">
    <property type="entry name" value="DPRP"/>
    <property type="match status" value="1"/>
</dbReference>
<dbReference type="EMBL" id="ABIA03000002">
    <property type="protein sequence ID" value="KGB27116.1"/>
    <property type="molecule type" value="Genomic_DNA"/>
</dbReference>
<comment type="caution">
    <text evidence="1">The sequence shown here is derived from an EMBL/GenBank/DDBJ whole genome shotgun (WGS) entry which is preliminary data.</text>
</comment>